<sequence length="274" mass="30039">MKKYRFIVLPILALFVLAATPLWADISPVGERVGTCLGDNDVYKVHADGIDIGYCLIGSGKPLLMLTGLGCTMDDWPEEIVEKLSARYQLVLMDNRGMGFSSEDGTDFSYPLFARDVLALMDELGLSKTYVLGYSQSSVTTQQLLLSAPERFEKAIIHATSVDGSSVADSLSKKSEKMSESLSPVVKRQLEAAKTWKSPLDRLSNLSMPVMFLVGTDDTVVGADSSLKLVSVVPGSWLIRFKGGTHRLMYEAPKDFASVVTQFLELNEIVELPE</sequence>
<dbReference type="Proteomes" id="UP001200430">
    <property type="component" value="Unassembled WGS sequence"/>
</dbReference>
<dbReference type="InterPro" id="IPR029058">
    <property type="entry name" value="AB_hydrolase_fold"/>
</dbReference>
<evidence type="ECO:0000313" key="4">
    <source>
        <dbReference type="Proteomes" id="UP001200430"/>
    </source>
</evidence>
<dbReference type="Pfam" id="PF00561">
    <property type="entry name" value="Abhydrolase_1"/>
    <property type="match status" value="1"/>
</dbReference>
<dbReference type="InterPro" id="IPR050471">
    <property type="entry name" value="AB_hydrolase"/>
</dbReference>
<dbReference type="SUPFAM" id="SSF53474">
    <property type="entry name" value="alpha/beta-Hydrolases"/>
    <property type="match status" value="1"/>
</dbReference>
<accession>A0ABS9EQM2</accession>
<comment type="caution">
    <text evidence="3">The sequence shown here is derived from an EMBL/GenBank/DDBJ whole genome shotgun (WGS) entry which is preliminary data.</text>
</comment>
<feature type="domain" description="AB hydrolase-1" evidence="2">
    <location>
        <begin position="61"/>
        <end position="181"/>
    </location>
</feature>
<dbReference type="PANTHER" id="PTHR43433:SF5">
    <property type="entry name" value="AB HYDROLASE-1 DOMAIN-CONTAINING PROTEIN"/>
    <property type="match status" value="1"/>
</dbReference>
<dbReference type="PANTHER" id="PTHR43433">
    <property type="entry name" value="HYDROLASE, ALPHA/BETA FOLD FAMILY PROTEIN"/>
    <property type="match status" value="1"/>
</dbReference>
<keyword evidence="3" id="KW-0378">Hydrolase</keyword>
<feature type="signal peptide" evidence="1">
    <location>
        <begin position="1"/>
        <end position="24"/>
    </location>
</feature>
<evidence type="ECO:0000259" key="2">
    <source>
        <dbReference type="Pfam" id="PF00561"/>
    </source>
</evidence>
<dbReference type="EMBL" id="JAKGUD010000016">
    <property type="protein sequence ID" value="MCF4143481.1"/>
    <property type="molecule type" value="Genomic_DNA"/>
</dbReference>
<dbReference type="Gene3D" id="3.40.50.1820">
    <property type="entry name" value="alpha/beta hydrolase"/>
    <property type="match status" value="2"/>
</dbReference>
<dbReference type="GO" id="GO:0016787">
    <property type="term" value="F:hydrolase activity"/>
    <property type="evidence" value="ECO:0007669"/>
    <property type="project" value="UniProtKB-KW"/>
</dbReference>
<dbReference type="RefSeq" id="WP_236100182.1">
    <property type="nucleotide sequence ID" value="NZ_JAKGUD010000016.1"/>
</dbReference>
<organism evidence="3 4">
    <name type="scientific">Dethiosulfovibrio marinus</name>
    <dbReference type="NCBI Taxonomy" id="133532"/>
    <lineage>
        <taxon>Bacteria</taxon>
        <taxon>Thermotogati</taxon>
        <taxon>Synergistota</taxon>
        <taxon>Synergistia</taxon>
        <taxon>Synergistales</taxon>
        <taxon>Dethiosulfovibrionaceae</taxon>
        <taxon>Dethiosulfovibrio</taxon>
    </lineage>
</organism>
<protein>
    <submittedName>
        <fullName evidence="3">Alpha/beta hydrolase</fullName>
    </submittedName>
</protein>
<gene>
    <name evidence="3" type="ORF">L2W38_11725</name>
</gene>
<keyword evidence="4" id="KW-1185">Reference proteome</keyword>
<feature type="chain" id="PRO_5046668176" evidence="1">
    <location>
        <begin position="25"/>
        <end position="274"/>
    </location>
</feature>
<name>A0ABS9EQM2_9BACT</name>
<keyword evidence="1" id="KW-0732">Signal</keyword>
<proteinExistence type="predicted"/>
<evidence type="ECO:0000313" key="3">
    <source>
        <dbReference type="EMBL" id="MCF4143481.1"/>
    </source>
</evidence>
<reference evidence="3 4" key="1">
    <citation type="submission" date="2022-01" db="EMBL/GenBank/DDBJ databases">
        <title>Dethiosulfovibrio faecalis sp. nov., a novel proteolytic, non-sulfur-reducing bacterium isolated from a marine aquaculture solid waste bioreactor.</title>
        <authorList>
            <person name="Grabowski S."/>
            <person name="Apolinario E."/>
            <person name="Schneider N."/>
            <person name="Marshall C.W."/>
            <person name="Sowers K.R."/>
        </authorList>
    </citation>
    <scope>NUCLEOTIDE SEQUENCE [LARGE SCALE GENOMIC DNA]</scope>
    <source>
        <strain evidence="3 4">DSM 12537</strain>
    </source>
</reference>
<evidence type="ECO:0000256" key="1">
    <source>
        <dbReference type="SAM" id="SignalP"/>
    </source>
</evidence>
<dbReference type="InterPro" id="IPR000073">
    <property type="entry name" value="AB_hydrolase_1"/>
</dbReference>